<evidence type="ECO:0000256" key="2">
    <source>
        <dbReference type="ARBA" id="ARBA00022679"/>
    </source>
</evidence>
<name>A0A7J6UU62_THATH</name>
<dbReference type="GO" id="GO:0016746">
    <property type="term" value="F:acyltransferase activity"/>
    <property type="evidence" value="ECO:0007669"/>
    <property type="project" value="UniProtKB-KW"/>
</dbReference>
<evidence type="ECO:0000313" key="4">
    <source>
        <dbReference type="EMBL" id="KAF5175998.1"/>
    </source>
</evidence>
<keyword evidence="3" id="KW-0012">Acyltransferase</keyword>
<evidence type="ECO:0000256" key="1">
    <source>
        <dbReference type="ARBA" id="ARBA00009861"/>
    </source>
</evidence>
<dbReference type="AlphaFoldDB" id="A0A7J6UU62"/>
<dbReference type="Pfam" id="PF02458">
    <property type="entry name" value="Transferase"/>
    <property type="match status" value="1"/>
</dbReference>
<proteinExistence type="inferred from homology"/>
<dbReference type="PANTHER" id="PTHR31147">
    <property type="entry name" value="ACYL TRANSFERASE 4"/>
    <property type="match status" value="1"/>
</dbReference>
<dbReference type="InterPro" id="IPR023213">
    <property type="entry name" value="CAT-like_dom_sf"/>
</dbReference>
<evidence type="ECO:0000313" key="5">
    <source>
        <dbReference type="Proteomes" id="UP000554482"/>
    </source>
</evidence>
<comment type="caution">
    <text evidence="4">The sequence shown here is derived from an EMBL/GenBank/DDBJ whole genome shotgun (WGS) entry which is preliminary data.</text>
</comment>
<dbReference type="EMBL" id="JABWDY010043332">
    <property type="protein sequence ID" value="KAF5175998.1"/>
    <property type="molecule type" value="Genomic_DNA"/>
</dbReference>
<dbReference type="OrthoDB" id="444127at2759"/>
<dbReference type="Gene3D" id="3.30.559.10">
    <property type="entry name" value="Chloramphenicol acetyltransferase-like domain"/>
    <property type="match status" value="2"/>
</dbReference>
<organism evidence="4 5">
    <name type="scientific">Thalictrum thalictroides</name>
    <name type="common">Rue-anemone</name>
    <name type="synonym">Anemone thalictroides</name>
    <dbReference type="NCBI Taxonomy" id="46969"/>
    <lineage>
        <taxon>Eukaryota</taxon>
        <taxon>Viridiplantae</taxon>
        <taxon>Streptophyta</taxon>
        <taxon>Embryophyta</taxon>
        <taxon>Tracheophyta</taxon>
        <taxon>Spermatophyta</taxon>
        <taxon>Magnoliopsida</taxon>
        <taxon>Ranunculales</taxon>
        <taxon>Ranunculaceae</taxon>
        <taxon>Thalictroideae</taxon>
        <taxon>Thalictrum</taxon>
    </lineage>
</organism>
<comment type="similarity">
    <text evidence="1">Belongs to the plant acyltransferase family.</text>
</comment>
<reference evidence="4 5" key="1">
    <citation type="submission" date="2020-06" db="EMBL/GenBank/DDBJ databases">
        <title>Transcriptomic and genomic resources for Thalictrum thalictroides and T. hernandezii: Facilitating candidate gene discovery in an emerging model plant lineage.</title>
        <authorList>
            <person name="Arias T."/>
            <person name="Riano-Pachon D.M."/>
            <person name="Di Stilio V.S."/>
        </authorList>
    </citation>
    <scope>NUCLEOTIDE SEQUENCE [LARGE SCALE GENOMIC DNA]</scope>
    <source>
        <strain evidence="5">cv. WT478/WT964</strain>
        <tissue evidence="4">Leaves</tissue>
    </source>
</reference>
<protein>
    <submittedName>
        <fullName evidence="4">Acyl transferase</fullName>
    </submittedName>
</protein>
<keyword evidence="2 4" id="KW-0808">Transferase</keyword>
<accession>A0A7J6UU62</accession>
<evidence type="ECO:0000256" key="3">
    <source>
        <dbReference type="ARBA" id="ARBA00023315"/>
    </source>
</evidence>
<dbReference type="Proteomes" id="UP000554482">
    <property type="component" value="Unassembled WGS sequence"/>
</dbReference>
<gene>
    <name evidence="4" type="ORF">FRX31_034418</name>
</gene>
<dbReference type="InterPro" id="IPR050898">
    <property type="entry name" value="Plant_acyltransferase"/>
</dbReference>
<keyword evidence="5" id="KW-1185">Reference proteome</keyword>
<sequence length="424" mass="46892">MTFTVTRSLGVMVQPSEPTPSGTLELSVIDKSPSTGVSISVLFVFKYGHESAKVIKEALSKALVPYYPIAGRLKESSHGDLQVDCTAQGIWFIEASADCSLDSVSYFDNVLLVPKDELLPPPPPEADGMHDPFLQLQVTRFTCNGFSMGVTLSHRICDGFGYAQFISAVGEFARGVQQPKIIPVWQREAIPTPPWMVHLADILANLPPPTTSPTPYEQLQHAYIDISPEQINKLKNEFLELTGDFCSTLEVVIASIWRYRTRAIGFEKDTTVTLALGANTRQFLDPPLPEGFYGNCFFPVVVTATSEWLAEASNAEVVKLIKDAKARLPTEFKKWLKSEQFDDSFAYTLNYTTLLITAWAKIGLNMMDCGWGPPVHVLPVDGFNFLPVVVVGFPPAPKQGIRLTTWSVIKPHLPSLLSYFSSNE</sequence>
<dbReference type="PANTHER" id="PTHR31147:SF1">
    <property type="entry name" value="ACYL TRANSFERASE 4"/>
    <property type="match status" value="1"/>
</dbReference>